<gene>
    <name evidence="2" type="ORF">EX30DRAFT_342511</name>
</gene>
<evidence type="ECO:0000313" key="2">
    <source>
        <dbReference type="EMBL" id="TGZ79212.1"/>
    </source>
</evidence>
<feature type="region of interest" description="Disordered" evidence="1">
    <location>
        <begin position="81"/>
        <end position="122"/>
    </location>
</feature>
<protein>
    <submittedName>
        <fullName evidence="2">Uncharacterized protein</fullName>
    </submittedName>
</protein>
<name>A0A4S2MPU0_9PEZI</name>
<keyword evidence="3" id="KW-1185">Reference proteome</keyword>
<sequence length="122" mass="14588">MADNQNHWPYYGYCRHNRSIEDCMRCMGDELDRIVQSPHRLSTPSPQAQRHDARYPQIELYRQRFGYQNFAPHHQYGFVEQPLHPTYQHPHSQSLMSPSVPIHVPHTQYEKPSDGQYRELSR</sequence>
<reference evidence="2 3" key="1">
    <citation type="submission" date="2019-04" db="EMBL/GenBank/DDBJ databases">
        <title>Comparative genomics and transcriptomics to analyze fruiting body development in filamentous ascomycetes.</title>
        <authorList>
            <consortium name="DOE Joint Genome Institute"/>
            <person name="Lutkenhaus R."/>
            <person name="Traeger S."/>
            <person name="Breuer J."/>
            <person name="Kuo A."/>
            <person name="Lipzen A."/>
            <person name="Pangilinan J."/>
            <person name="Dilworth D."/>
            <person name="Sandor L."/>
            <person name="Poggeler S."/>
            <person name="Barry K."/>
            <person name="Grigoriev I.V."/>
            <person name="Nowrousian M."/>
        </authorList>
    </citation>
    <scope>NUCLEOTIDE SEQUENCE [LARGE SCALE GENOMIC DNA]</scope>
    <source>
        <strain evidence="2 3">CBS 389.68</strain>
    </source>
</reference>
<organism evidence="2 3">
    <name type="scientific">Ascodesmis nigricans</name>
    <dbReference type="NCBI Taxonomy" id="341454"/>
    <lineage>
        <taxon>Eukaryota</taxon>
        <taxon>Fungi</taxon>
        <taxon>Dikarya</taxon>
        <taxon>Ascomycota</taxon>
        <taxon>Pezizomycotina</taxon>
        <taxon>Pezizomycetes</taxon>
        <taxon>Pezizales</taxon>
        <taxon>Ascodesmidaceae</taxon>
        <taxon>Ascodesmis</taxon>
    </lineage>
</organism>
<accession>A0A4S2MPU0</accession>
<dbReference type="Proteomes" id="UP000298138">
    <property type="component" value="Unassembled WGS sequence"/>
</dbReference>
<proteinExistence type="predicted"/>
<feature type="compositionally biased region" description="Basic and acidic residues" evidence="1">
    <location>
        <begin position="108"/>
        <end position="122"/>
    </location>
</feature>
<dbReference type="AlphaFoldDB" id="A0A4S2MPU0"/>
<dbReference type="InParanoid" id="A0A4S2MPU0"/>
<dbReference type="EMBL" id="ML220133">
    <property type="protein sequence ID" value="TGZ79212.1"/>
    <property type="molecule type" value="Genomic_DNA"/>
</dbReference>
<evidence type="ECO:0000256" key="1">
    <source>
        <dbReference type="SAM" id="MobiDB-lite"/>
    </source>
</evidence>
<evidence type="ECO:0000313" key="3">
    <source>
        <dbReference type="Proteomes" id="UP000298138"/>
    </source>
</evidence>